<reference evidence="2 3" key="2">
    <citation type="journal article" date="2017" name="Front. Plant Sci.">
        <title>Gene Classification and Mining of Molecular Markers Useful in Red Clover (Trifolium pratense) Breeding.</title>
        <authorList>
            <person name="Istvanek J."/>
            <person name="Dluhosova J."/>
            <person name="Dluhos P."/>
            <person name="Patkova L."/>
            <person name="Nedelnik J."/>
            <person name="Repkova J."/>
        </authorList>
    </citation>
    <scope>NUCLEOTIDE SEQUENCE [LARGE SCALE GENOMIC DNA]</scope>
    <source>
        <strain evidence="3">cv. Tatra</strain>
        <tissue evidence="2">Young leaves</tissue>
    </source>
</reference>
<gene>
    <name evidence="2" type="ORF">L195_g062114</name>
</gene>
<feature type="non-terminal residue" evidence="2">
    <location>
        <position position="1"/>
    </location>
</feature>
<dbReference type="AlphaFoldDB" id="A0A2K3KDS9"/>
<comment type="caution">
    <text evidence="2">The sequence shown here is derived from an EMBL/GenBank/DDBJ whole genome shotgun (WGS) entry which is preliminary data.</text>
</comment>
<evidence type="ECO:0000313" key="2">
    <source>
        <dbReference type="EMBL" id="PNX64436.1"/>
    </source>
</evidence>
<dbReference type="EMBL" id="ASHM01165996">
    <property type="protein sequence ID" value="PNX64436.1"/>
    <property type="molecule type" value="Genomic_DNA"/>
</dbReference>
<name>A0A2K3KDS9_TRIPR</name>
<dbReference type="Proteomes" id="UP000236291">
    <property type="component" value="Unassembled WGS sequence"/>
</dbReference>
<sequence length="106" mass="11536">EESTKDPGKKTHHNGVNVPSAAKDGSEPTEGVRVGDIVVKLGVQKEKLSHKQSQKEEGEINSKGLEQSADFAKNCRVFMRSYQTKSDDVKWARNGVVATVINGEAI</sequence>
<evidence type="ECO:0000313" key="3">
    <source>
        <dbReference type="Proteomes" id="UP000236291"/>
    </source>
</evidence>
<feature type="region of interest" description="Disordered" evidence="1">
    <location>
        <begin position="1"/>
        <end position="32"/>
    </location>
</feature>
<protein>
    <recommendedName>
        <fullName evidence="4">Sulfate transporter</fullName>
    </recommendedName>
</protein>
<feature type="region of interest" description="Disordered" evidence="1">
    <location>
        <begin position="46"/>
        <end position="66"/>
    </location>
</feature>
<proteinExistence type="predicted"/>
<evidence type="ECO:0000256" key="1">
    <source>
        <dbReference type="SAM" id="MobiDB-lite"/>
    </source>
</evidence>
<accession>A0A2K3KDS9</accession>
<feature type="non-terminal residue" evidence="2">
    <location>
        <position position="106"/>
    </location>
</feature>
<evidence type="ECO:0008006" key="4">
    <source>
        <dbReference type="Google" id="ProtNLM"/>
    </source>
</evidence>
<organism evidence="2 3">
    <name type="scientific">Trifolium pratense</name>
    <name type="common">Red clover</name>
    <dbReference type="NCBI Taxonomy" id="57577"/>
    <lineage>
        <taxon>Eukaryota</taxon>
        <taxon>Viridiplantae</taxon>
        <taxon>Streptophyta</taxon>
        <taxon>Embryophyta</taxon>
        <taxon>Tracheophyta</taxon>
        <taxon>Spermatophyta</taxon>
        <taxon>Magnoliopsida</taxon>
        <taxon>eudicotyledons</taxon>
        <taxon>Gunneridae</taxon>
        <taxon>Pentapetalae</taxon>
        <taxon>rosids</taxon>
        <taxon>fabids</taxon>
        <taxon>Fabales</taxon>
        <taxon>Fabaceae</taxon>
        <taxon>Papilionoideae</taxon>
        <taxon>50 kb inversion clade</taxon>
        <taxon>NPAAA clade</taxon>
        <taxon>Hologalegina</taxon>
        <taxon>IRL clade</taxon>
        <taxon>Trifolieae</taxon>
        <taxon>Trifolium</taxon>
    </lineage>
</organism>
<reference evidence="2 3" key="1">
    <citation type="journal article" date="2014" name="Am. J. Bot.">
        <title>Genome assembly and annotation for red clover (Trifolium pratense; Fabaceae).</title>
        <authorList>
            <person name="Istvanek J."/>
            <person name="Jaros M."/>
            <person name="Krenek A."/>
            <person name="Repkova J."/>
        </authorList>
    </citation>
    <scope>NUCLEOTIDE SEQUENCE [LARGE SCALE GENOMIC DNA]</scope>
    <source>
        <strain evidence="3">cv. Tatra</strain>
        <tissue evidence="2">Young leaves</tissue>
    </source>
</reference>
<feature type="compositionally biased region" description="Basic and acidic residues" evidence="1">
    <location>
        <begin position="46"/>
        <end position="60"/>
    </location>
</feature>